<feature type="domain" description="ABC3 transporter permease C-terminal" evidence="7">
    <location>
        <begin position="199"/>
        <end position="303"/>
    </location>
</feature>
<evidence type="ECO:0000256" key="5">
    <source>
        <dbReference type="ARBA" id="ARBA00023136"/>
    </source>
</evidence>
<evidence type="ECO:0000256" key="1">
    <source>
        <dbReference type="ARBA" id="ARBA00004651"/>
    </source>
</evidence>
<feature type="transmembrane region" description="Helical" evidence="6">
    <location>
        <begin position="416"/>
        <end position="438"/>
    </location>
</feature>
<dbReference type="Pfam" id="PF02687">
    <property type="entry name" value="FtsX"/>
    <property type="match status" value="1"/>
</dbReference>
<protein>
    <submittedName>
        <fullName evidence="8">ABC transporter permease</fullName>
    </submittedName>
</protein>
<keyword evidence="5 6" id="KW-0472">Membrane</keyword>
<dbReference type="EMBL" id="CP049838">
    <property type="protein sequence ID" value="QJT01553.1"/>
    <property type="molecule type" value="Genomic_DNA"/>
</dbReference>
<evidence type="ECO:0000256" key="2">
    <source>
        <dbReference type="ARBA" id="ARBA00022475"/>
    </source>
</evidence>
<reference evidence="8" key="1">
    <citation type="submission" date="2020-03" db="EMBL/GenBank/DDBJ databases">
        <title>Molecular networking-based the target discovery of potent antiproliferative macrolactams: 5/6/7/16 polycyclic ansamycins and glycosylated trienomycin from Streptomyces cacaoi subsp. asoensis.</title>
        <authorList>
            <person name="Liu L.-L."/>
        </authorList>
    </citation>
    <scope>NUCLEOTIDE SEQUENCE [LARGE SCALE GENOMIC DNA]</scope>
    <source>
        <strain evidence="8">H2S5</strain>
    </source>
</reference>
<feature type="transmembrane region" description="Helical" evidence="6">
    <location>
        <begin position="364"/>
        <end position="385"/>
    </location>
</feature>
<keyword evidence="4 6" id="KW-1133">Transmembrane helix</keyword>
<evidence type="ECO:0000256" key="4">
    <source>
        <dbReference type="ARBA" id="ARBA00022989"/>
    </source>
</evidence>
<keyword evidence="9" id="KW-1185">Reference proteome</keyword>
<keyword evidence="3 6" id="KW-0812">Transmembrane</keyword>
<feature type="transmembrane region" description="Helical" evidence="6">
    <location>
        <begin position="644"/>
        <end position="663"/>
    </location>
</feature>
<feature type="transmembrane region" description="Helical" evidence="6">
    <location>
        <begin position="247"/>
        <end position="265"/>
    </location>
</feature>
<evidence type="ECO:0000256" key="3">
    <source>
        <dbReference type="ARBA" id="ARBA00022692"/>
    </source>
</evidence>
<gene>
    <name evidence="8" type="ORF">G9272_15545</name>
</gene>
<feature type="transmembrane region" description="Helical" evidence="6">
    <location>
        <begin position="194"/>
        <end position="215"/>
    </location>
</feature>
<feature type="transmembrane region" description="Helical" evidence="6">
    <location>
        <begin position="331"/>
        <end position="352"/>
    </location>
</feature>
<comment type="subcellular location">
    <subcellularLocation>
        <location evidence="1">Cell membrane</location>
        <topology evidence="1">Multi-pass membrane protein</topology>
    </subcellularLocation>
</comment>
<dbReference type="GO" id="GO:0005886">
    <property type="term" value="C:plasma membrane"/>
    <property type="evidence" value="ECO:0007669"/>
    <property type="project" value="UniProtKB-SubCell"/>
</dbReference>
<name>A0A6M4WZE5_9ACTN</name>
<feature type="transmembrane region" description="Helical" evidence="6">
    <location>
        <begin position="731"/>
        <end position="756"/>
    </location>
</feature>
<feature type="transmembrane region" description="Helical" evidence="6">
    <location>
        <begin position="20"/>
        <end position="46"/>
    </location>
</feature>
<dbReference type="RefSeq" id="WP_171397122.1">
    <property type="nucleotide sequence ID" value="NZ_CP049838.1"/>
</dbReference>
<feature type="transmembrane region" description="Helical" evidence="6">
    <location>
        <begin position="285"/>
        <end position="310"/>
    </location>
</feature>
<evidence type="ECO:0000313" key="8">
    <source>
        <dbReference type="EMBL" id="QJT01553.1"/>
    </source>
</evidence>
<organism evidence="8 9">
    <name type="scientific">Streptomyces asoensis</name>
    <dbReference type="NCBI Taxonomy" id="249586"/>
    <lineage>
        <taxon>Bacteria</taxon>
        <taxon>Bacillati</taxon>
        <taxon>Actinomycetota</taxon>
        <taxon>Actinomycetes</taxon>
        <taxon>Kitasatosporales</taxon>
        <taxon>Streptomycetaceae</taxon>
        <taxon>Streptomyces</taxon>
    </lineage>
</organism>
<accession>A0A6M4WZE5</accession>
<sequence length="767" mass="80290">MKELLLGLRLLLGSDRGARIRFLLMVVGSAIGVCCLAVVLAIPGILAAQDARKAAREPDCSNGRGSCTSTARGAPGLALTRLDPYGSEPLTRIFVAQTGAAPITPPPGLPELPGPGEVFVSPRLHELLNRDPGLSQLLPGNEVGLISAQGLAQPDELYAYVGARPEELKGGGHLSEFGWKYARFPTVEPSTLDILRFTLAGVVLLPLAVFLSVCARLSAASRMRRLAALRLLGLSTKGTQRVNAAETVAAALLGAVLGLGAYWVVNQLVARMGLPGFKWYPADGALSGTALLVCLVGCPALAWFVGRVGAKKAAVNPLAVRRSAVEKPPRLWGLLPLVPGLGIVIGYCVAGATGNVPTDTSFSAILMPLAVVLVGTGLVLSLPILSRALARTVARATGSLSLGLAMRRNEVEPGGALRVATGLVLLVYAASLTQGVLIELNQVSKNTSPVQLYTMALDDVPENKERALTKVPGVRSHAIQTQSWTEPGSDEWTSISAVIATCGQLRRMASVVENCVDGRPARLMVQDHTYDESSKPGSSFPFHLRNSEGKRRVVNVQVPRQTIKYHDDTAAQMVSSGAVLIPPSLFPAGFRPEDRATLKLLSSAAPETVRSVLEGIAGVDPTIEVETDGVDAAALQQITVIKTLLAVGMILGLIIGVAAYLVAATDRAVERRPQVTALALLGARPRTLRAVQVAQVVLPLAVGLVLAVVTGKMAESSYLVTGGGAVFWDGAGLPLLLASALGVVVVAALGALPLVGRRIDPELIRRD</sequence>
<evidence type="ECO:0000259" key="7">
    <source>
        <dbReference type="Pfam" id="PF02687"/>
    </source>
</evidence>
<dbReference type="Proteomes" id="UP000502665">
    <property type="component" value="Chromosome"/>
</dbReference>
<proteinExistence type="predicted"/>
<evidence type="ECO:0000313" key="9">
    <source>
        <dbReference type="Proteomes" id="UP000502665"/>
    </source>
</evidence>
<keyword evidence="2" id="KW-1003">Cell membrane</keyword>
<dbReference type="AlphaFoldDB" id="A0A6M4WZE5"/>
<evidence type="ECO:0000256" key="6">
    <source>
        <dbReference type="SAM" id="Phobius"/>
    </source>
</evidence>
<dbReference type="InterPro" id="IPR003838">
    <property type="entry name" value="ABC3_permease_C"/>
</dbReference>
<feature type="transmembrane region" description="Helical" evidence="6">
    <location>
        <begin position="693"/>
        <end position="711"/>
    </location>
</feature>